<dbReference type="RefSeq" id="WP_304121902.1">
    <property type="nucleotide sequence ID" value="NZ_DYZA01000103.1"/>
</dbReference>
<dbReference type="InterPro" id="IPR036291">
    <property type="entry name" value="NAD(P)-bd_dom_sf"/>
</dbReference>
<dbReference type="SUPFAM" id="SSF51735">
    <property type="entry name" value="NAD(P)-binding Rossmann-fold domains"/>
    <property type="match status" value="1"/>
</dbReference>
<gene>
    <name evidence="3" type="ORF">K8W16_05455</name>
</gene>
<sequence>MSENRKTVFITGGSTGIGAACVRKFIREGWNAAFMDINGEDGEKLARETGALFVEGSTRRREDLDRAVAAACVRFGGLDSVVANAGIHRCNTMLDISEEELDLMIDTNIKGTVHTLRAAVPCLLERGGSVVINASDQCYVGKPNSFGYGLTKGALGQITKSLAIDLGPKGVRVNAVCAGTIRTPLTEKLFQSFADITHGGDASAYWKTEAGLYPLGRVGEASEVAELVYFLASDAASFMTGGLYLVDGGLTAG</sequence>
<dbReference type="PANTHER" id="PTHR24321:SF8">
    <property type="entry name" value="ESTRADIOL 17-BETA-DEHYDROGENASE 8-RELATED"/>
    <property type="match status" value="1"/>
</dbReference>
<name>A0A921AVV5_9BACT</name>
<reference evidence="3" key="2">
    <citation type="submission" date="2021-09" db="EMBL/GenBank/DDBJ databases">
        <authorList>
            <person name="Gilroy R."/>
        </authorList>
    </citation>
    <scope>NUCLEOTIDE SEQUENCE</scope>
    <source>
        <strain evidence="3">ChiGjej2B2-19336</strain>
    </source>
</reference>
<proteinExistence type="inferred from homology"/>
<accession>A0A921AVV5</accession>
<evidence type="ECO:0000313" key="4">
    <source>
        <dbReference type="Proteomes" id="UP000698963"/>
    </source>
</evidence>
<dbReference type="Proteomes" id="UP000698963">
    <property type="component" value="Unassembled WGS sequence"/>
</dbReference>
<dbReference type="InterPro" id="IPR002347">
    <property type="entry name" value="SDR_fam"/>
</dbReference>
<dbReference type="GO" id="GO:0016491">
    <property type="term" value="F:oxidoreductase activity"/>
    <property type="evidence" value="ECO:0007669"/>
    <property type="project" value="UniProtKB-KW"/>
</dbReference>
<evidence type="ECO:0000256" key="1">
    <source>
        <dbReference type="ARBA" id="ARBA00006484"/>
    </source>
</evidence>
<evidence type="ECO:0000313" key="3">
    <source>
        <dbReference type="EMBL" id="HJD97073.1"/>
    </source>
</evidence>
<dbReference type="Pfam" id="PF13561">
    <property type="entry name" value="adh_short_C2"/>
    <property type="match status" value="1"/>
</dbReference>
<dbReference type="PROSITE" id="PS51257">
    <property type="entry name" value="PROKAR_LIPOPROTEIN"/>
    <property type="match status" value="1"/>
</dbReference>
<keyword evidence="2" id="KW-0560">Oxidoreductase</keyword>
<reference evidence="3" key="1">
    <citation type="journal article" date="2021" name="PeerJ">
        <title>Extensive microbial diversity within the chicken gut microbiome revealed by metagenomics and culture.</title>
        <authorList>
            <person name="Gilroy R."/>
            <person name="Ravi A."/>
            <person name="Getino M."/>
            <person name="Pursley I."/>
            <person name="Horton D.L."/>
            <person name="Alikhan N.F."/>
            <person name="Baker D."/>
            <person name="Gharbi K."/>
            <person name="Hall N."/>
            <person name="Watson M."/>
            <person name="Adriaenssens E.M."/>
            <person name="Foster-Nyarko E."/>
            <person name="Jarju S."/>
            <person name="Secka A."/>
            <person name="Antonio M."/>
            <person name="Oren A."/>
            <person name="Chaudhuri R.R."/>
            <person name="La Ragione R."/>
            <person name="Hildebrand F."/>
            <person name="Pallen M.J."/>
        </authorList>
    </citation>
    <scope>NUCLEOTIDE SEQUENCE</scope>
    <source>
        <strain evidence="3">ChiGjej2B2-19336</strain>
    </source>
</reference>
<dbReference type="PANTHER" id="PTHR24321">
    <property type="entry name" value="DEHYDROGENASES, SHORT CHAIN"/>
    <property type="match status" value="1"/>
</dbReference>
<comment type="similarity">
    <text evidence="1">Belongs to the short-chain dehydrogenases/reductases (SDR) family.</text>
</comment>
<dbReference type="PRINTS" id="PR00081">
    <property type="entry name" value="GDHRDH"/>
</dbReference>
<dbReference type="Gene3D" id="3.40.50.720">
    <property type="entry name" value="NAD(P)-binding Rossmann-like Domain"/>
    <property type="match status" value="1"/>
</dbReference>
<organism evidence="3 4">
    <name type="scientific">Mailhella massiliensis</name>
    <dbReference type="NCBI Taxonomy" id="1903261"/>
    <lineage>
        <taxon>Bacteria</taxon>
        <taxon>Pseudomonadati</taxon>
        <taxon>Thermodesulfobacteriota</taxon>
        <taxon>Desulfovibrionia</taxon>
        <taxon>Desulfovibrionales</taxon>
        <taxon>Desulfovibrionaceae</taxon>
        <taxon>Mailhella</taxon>
    </lineage>
</organism>
<dbReference type="EMBL" id="DYZA01000103">
    <property type="protein sequence ID" value="HJD97073.1"/>
    <property type="molecule type" value="Genomic_DNA"/>
</dbReference>
<comment type="caution">
    <text evidence="3">The sequence shown here is derived from an EMBL/GenBank/DDBJ whole genome shotgun (WGS) entry which is preliminary data.</text>
</comment>
<evidence type="ECO:0000256" key="2">
    <source>
        <dbReference type="ARBA" id="ARBA00023002"/>
    </source>
</evidence>
<dbReference type="AlphaFoldDB" id="A0A921AVV5"/>
<dbReference type="FunFam" id="3.40.50.720:FF:000084">
    <property type="entry name" value="Short-chain dehydrogenase reductase"/>
    <property type="match status" value="1"/>
</dbReference>
<protein>
    <submittedName>
        <fullName evidence="3">SDR family oxidoreductase</fullName>
    </submittedName>
</protein>
<dbReference type="CDD" id="cd05233">
    <property type="entry name" value="SDR_c"/>
    <property type="match status" value="1"/>
</dbReference>